<reference evidence="1" key="1">
    <citation type="submission" date="2022-01" db="EMBL/GenBank/DDBJ databases">
        <authorList>
            <person name="Lagorce A."/>
        </authorList>
    </citation>
    <scope>NUCLEOTIDE SEQUENCE</scope>
    <source>
        <strain evidence="1">Th15_F1_A12</strain>
    </source>
</reference>
<dbReference type="AlphaFoldDB" id="A0AAU9QFN7"/>
<dbReference type="EMBL" id="CAKMUD010000001">
    <property type="protein sequence ID" value="CAH1564127.1"/>
    <property type="molecule type" value="Genomic_DNA"/>
</dbReference>
<comment type="caution">
    <text evidence="1">The sequence shown here is derived from an EMBL/GenBank/DDBJ whole genome shotgun (WGS) entry which is preliminary data.</text>
</comment>
<sequence>MMPCWQAVPKLKNQIVQGVGLFLALLLVSFKSMKTTFTPSSNFFWWRSN</sequence>
<accession>A0AAU9QFN7</accession>
<organism evidence="1 2">
    <name type="scientific">Vibrio jasicida</name>
    <dbReference type="NCBI Taxonomy" id="766224"/>
    <lineage>
        <taxon>Bacteria</taxon>
        <taxon>Pseudomonadati</taxon>
        <taxon>Pseudomonadota</taxon>
        <taxon>Gammaproteobacteria</taxon>
        <taxon>Vibrionales</taxon>
        <taxon>Vibrionaceae</taxon>
        <taxon>Vibrio</taxon>
    </lineage>
</organism>
<protein>
    <submittedName>
        <fullName evidence="1">Uncharacterized protein</fullName>
    </submittedName>
</protein>
<name>A0AAU9QFN7_9VIBR</name>
<dbReference type="Proteomes" id="UP001295462">
    <property type="component" value="Unassembled WGS sequence"/>
</dbReference>
<gene>
    <name evidence="1" type="ORF">THF1A12_10240</name>
</gene>
<evidence type="ECO:0000313" key="1">
    <source>
        <dbReference type="EMBL" id="CAH1564127.1"/>
    </source>
</evidence>
<proteinExistence type="predicted"/>
<evidence type="ECO:0000313" key="2">
    <source>
        <dbReference type="Proteomes" id="UP001295462"/>
    </source>
</evidence>